<dbReference type="EMBL" id="KZ305031">
    <property type="protein sequence ID" value="PIA47525.1"/>
    <property type="molecule type" value="Genomic_DNA"/>
</dbReference>
<accession>A0A2G5DVK4</accession>
<proteinExistence type="predicted"/>
<gene>
    <name evidence="1" type="ORF">AQUCO_01400279v1</name>
</gene>
<sequence length="281" mass="31874">MTALTEISHPITSTGRIDHQQVLAEKNAPSKDCDEIAQNVLNCRGDHGGRRVEFEEGSDVASPPLWKTGPQTMITRLRPRSYFNHQHHRYQAVSSKRSQEIARDREKLMELIQNMPEDCYELSLKDIVENPIVQGVEQTTVVEERTEKSNDHAIHSMLKTEKASGRNNNLIRSGSMSEGQVFLKLFSPISLGIKKSSRLRPCAKVLPRAQLVEEEKCVDRGWWKKRFLIHGENKSNDSGTIVKSSSCNSSSGRAVIDLLPGCWSFFYVKKWRRVGQNKITS</sequence>
<dbReference type="OrthoDB" id="776574at2759"/>
<dbReference type="STRING" id="218851.A0A2G5DVK4"/>
<evidence type="ECO:0000313" key="2">
    <source>
        <dbReference type="Proteomes" id="UP000230069"/>
    </source>
</evidence>
<evidence type="ECO:0000313" key="1">
    <source>
        <dbReference type="EMBL" id="PIA47525.1"/>
    </source>
</evidence>
<dbReference type="PANTHER" id="PTHR34193:SF1">
    <property type="entry name" value="EXPRESSED PROTEIN"/>
    <property type="match status" value="1"/>
</dbReference>
<dbReference type="PANTHER" id="PTHR34193">
    <property type="entry name" value="OS11G0199801 PROTEIN"/>
    <property type="match status" value="1"/>
</dbReference>
<protein>
    <submittedName>
        <fullName evidence="1">Uncharacterized protein</fullName>
    </submittedName>
</protein>
<dbReference type="FunCoup" id="A0A2G5DVK4">
    <property type="interactions" value="265"/>
</dbReference>
<dbReference type="AlphaFoldDB" id="A0A2G5DVK4"/>
<dbReference type="Proteomes" id="UP000230069">
    <property type="component" value="Unassembled WGS sequence"/>
</dbReference>
<keyword evidence="2" id="KW-1185">Reference proteome</keyword>
<name>A0A2G5DVK4_AQUCA</name>
<dbReference type="InParanoid" id="A0A2G5DVK4"/>
<reference evidence="1 2" key="1">
    <citation type="submission" date="2017-09" db="EMBL/GenBank/DDBJ databases">
        <title>WGS assembly of Aquilegia coerulea Goldsmith.</title>
        <authorList>
            <person name="Hodges S."/>
            <person name="Kramer E."/>
            <person name="Nordborg M."/>
            <person name="Tomkins J."/>
            <person name="Borevitz J."/>
            <person name="Derieg N."/>
            <person name="Yan J."/>
            <person name="Mihaltcheva S."/>
            <person name="Hayes R.D."/>
            <person name="Rokhsar D."/>
        </authorList>
    </citation>
    <scope>NUCLEOTIDE SEQUENCE [LARGE SCALE GENOMIC DNA]</scope>
    <source>
        <strain evidence="2">cv. Goldsmith</strain>
    </source>
</reference>
<organism evidence="1 2">
    <name type="scientific">Aquilegia coerulea</name>
    <name type="common">Rocky mountain columbine</name>
    <dbReference type="NCBI Taxonomy" id="218851"/>
    <lineage>
        <taxon>Eukaryota</taxon>
        <taxon>Viridiplantae</taxon>
        <taxon>Streptophyta</taxon>
        <taxon>Embryophyta</taxon>
        <taxon>Tracheophyta</taxon>
        <taxon>Spermatophyta</taxon>
        <taxon>Magnoliopsida</taxon>
        <taxon>Ranunculales</taxon>
        <taxon>Ranunculaceae</taxon>
        <taxon>Thalictroideae</taxon>
        <taxon>Aquilegia</taxon>
    </lineage>
</organism>